<evidence type="ECO:0000313" key="1">
    <source>
        <dbReference type="EMBL" id="KRG20755.1"/>
    </source>
</evidence>
<dbReference type="GO" id="GO:0005506">
    <property type="term" value="F:iron ion binding"/>
    <property type="evidence" value="ECO:0007669"/>
    <property type="project" value="InterPro"/>
</dbReference>
<protein>
    <recommendedName>
        <fullName evidence="2">Cytochrome P450</fullName>
    </recommendedName>
</protein>
<name>A0A0Q9YXA1_9GAMM</name>
<dbReference type="InterPro" id="IPR036396">
    <property type="entry name" value="Cyt_P450_sf"/>
</dbReference>
<dbReference type="Gene3D" id="1.10.630.10">
    <property type="entry name" value="Cytochrome P450"/>
    <property type="match status" value="1"/>
</dbReference>
<sequence length="497" mass="58765">MSFLKKIYNTITYSKPWYYIWELKYKMAFRYIYWLLKRNGITAPAGKDPLWHYLLEDLTSAAFESEDGFAIKDLYIINNRILKIRGFSLISLTHNAESIKNFCDVNAREAYLILGGLIQLPIINASDWSPESQQEKHQLIRTLHQNSYRLWISIKKSCQHLPNTWHPGQHLPFNISMQAFSILGSVLFSLDALPNELFPLIERFEQIWGNPQQFSAHDLRENVEAFQHISQILHQQRENISLEQPDLLKNVHKNQQPRVLHLHSDQNINIAAYFAFFENMSKAMISLFTVVFAKEKWLSKIIEERKRLKRELHYHQISANSEEGFNYILKHSEIFDRFHMEVLRFWSVAPVIPRINNNLIANKILSWGDDMRILDDFTLPPRSLAIVPQYAISRSAEWSNPNQFNPMRDEYGFGKKPLAQGAENSFRRCPAKEMTRKYFYAMMWWFPKYNEVHLTKEERKILRKSLAKDAFYRPLTTVETQLVIGKLKGKERCQVYR</sequence>
<dbReference type="GO" id="GO:0016705">
    <property type="term" value="F:oxidoreductase activity, acting on paired donors, with incorporation or reduction of molecular oxygen"/>
    <property type="evidence" value="ECO:0007669"/>
    <property type="project" value="InterPro"/>
</dbReference>
<reference evidence="1" key="1">
    <citation type="submission" date="2015-09" db="EMBL/GenBank/DDBJ databases">
        <title>Draft Genome Sequences of Two Novel Amoeba-resistant Intranuclear Bacteria, Candidatus Berkiella cookevillensis and Candidatus Berkiella aquae.</title>
        <authorList>
            <person name="Mehari Y.T."/>
            <person name="Arivett B.A."/>
            <person name="Farone A.L."/>
            <person name="Gunderson J.H."/>
            <person name="Farone M.B."/>
        </authorList>
    </citation>
    <scope>NUCLEOTIDE SEQUENCE [LARGE SCALE GENOMIC DNA]</scope>
    <source>
        <strain evidence="1">HT99</strain>
    </source>
</reference>
<proteinExistence type="predicted"/>
<evidence type="ECO:0008006" key="2">
    <source>
        <dbReference type="Google" id="ProtNLM"/>
    </source>
</evidence>
<comment type="caution">
    <text evidence="1">The sequence shown here is derived from an EMBL/GenBank/DDBJ whole genome shotgun (WGS) entry which is preliminary data.</text>
</comment>
<organism evidence="1">
    <name type="scientific">Candidatus Berkiella aquae</name>
    <dbReference type="NCBI Taxonomy" id="295108"/>
    <lineage>
        <taxon>Bacteria</taxon>
        <taxon>Pseudomonadati</taxon>
        <taxon>Pseudomonadota</taxon>
        <taxon>Gammaproteobacteria</taxon>
        <taxon>Candidatus Berkiellales</taxon>
        <taxon>Candidatus Berkiellaceae</taxon>
        <taxon>Candidatus Berkiella</taxon>
    </lineage>
</organism>
<dbReference type="GO" id="GO:0020037">
    <property type="term" value="F:heme binding"/>
    <property type="evidence" value="ECO:0007669"/>
    <property type="project" value="InterPro"/>
</dbReference>
<dbReference type="EMBL" id="LKAJ01000009">
    <property type="protein sequence ID" value="KRG20755.1"/>
    <property type="molecule type" value="Genomic_DNA"/>
</dbReference>
<dbReference type="SUPFAM" id="SSF48264">
    <property type="entry name" value="Cytochrome P450"/>
    <property type="match status" value="1"/>
</dbReference>
<dbReference type="GO" id="GO:0004497">
    <property type="term" value="F:monooxygenase activity"/>
    <property type="evidence" value="ECO:0007669"/>
    <property type="project" value="InterPro"/>
</dbReference>
<gene>
    <name evidence="1" type="ORF">HT99x_02244</name>
</gene>
<dbReference type="AlphaFoldDB" id="A0A0Q9YXA1"/>
<accession>A0A0Q9YXA1</accession>